<accession>A0AAN9RAW6</accession>
<proteinExistence type="predicted"/>
<organism evidence="1 2">
    <name type="scientific">Canavalia gladiata</name>
    <name type="common">Sword bean</name>
    <name type="synonym">Dolichos gladiatus</name>
    <dbReference type="NCBI Taxonomy" id="3824"/>
    <lineage>
        <taxon>Eukaryota</taxon>
        <taxon>Viridiplantae</taxon>
        <taxon>Streptophyta</taxon>
        <taxon>Embryophyta</taxon>
        <taxon>Tracheophyta</taxon>
        <taxon>Spermatophyta</taxon>
        <taxon>Magnoliopsida</taxon>
        <taxon>eudicotyledons</taxon>
        <taxon>Gunneridae</taxon>
        <taxon>Pentapetalae</taxon>
        <taxon>rosids</taxon>
        <taxon>fabids</taxon>
        <taxon>Fabales</taxon>
        <taxon>Fabaceae</taxon>
        <taxon>Papilionoideae</taxon>
        <taxon>50 kb inversion clade</taxon>
        <taxon>NPAAA clade</taxon>
        <taxon>indigoferoid/millettioid clade</taxon>
        <taxon>Phaseoleae</taxon>
        <taxon>Canavalia</taxon>
    </lineage>
</organism>
<evidence type="ECO:0000313" key="2">
    <source>
        <dbReference type="Proteomes" id="UP001367508"/>
    </source>
</evidence>
<sequence length="69" mass="8061">MQLLYSKGPLQYSNSGSNIRPWIRRFRKLEDNGLKAVERSHTRFDGFSFRDTSRVSKLELPGKDVSEEE</sequence>
<dbReference type="AlphaFoldDB" id="A0AAN9RAW6"/>
<evidence type="ECO:0000313" key="1">
    <source>
        <dbReference type="EMBL" id="KAK7360063.1"/>
    </source>
</evidence>
<dbReference type="EMBL" id="JAYMYQ010000001">
    <property type="protein sequence ID" value="KAK7360063.1"/>
    <property type="molecule type" value="Genomic_DNA"/>
</dbReference>
<keyword evidence="2" id="KW-1185">Reference proteome</keyword>
<dbReference type="Proteomes" id="UP001367508">
    <property type="component" value="Unassembled WGS sequence"/>
</dbReference>
<gene>
    <name evidence="1" type="ORF">VNO77_02035</name>
</gene>
<comment type="caution">
    <text evidence="1">The sequence shown here is derived from an EMBL/GenBank/DDBJ whole genome shotgun (WGS) entry which is preliminary data.</text>
</comment>
<protein>
    <submittedName>
        <fullName evidence="1">Uncharacterized protein</fullName>
    </submittedName>
</protein>
<reference evidence="1 2" key="1">
    <citation type="submission" date="2024-01" db="EMBL/GenBank/DDBJ databases">
        <title>The genomes of 5 underutilized Papilionoideae crops provide insights into root nodulation and disease resistanc.</title>
        <authorList>
            <person name="Jiang F."/>
        </authorList>
    </citation>
    <scope>NUCLEOTIDE SEQUENCE [LARGE SCALE GENOMIC DNA]</scope>
    <source>
        <strain evidence="1">LVBAO_FW01</strain>
        <tissue evidence="1">Leaves</tissue>
    </source>
</reference>
<name>A0AAN9RAW6_CANGL</name>